<dbReference type="SUPFAM" id="SSF51316">
    <property type="entry name" value="Mss4-like"/>
    <property type="match status" value="1"/>
</dbReference>
<dbReference type="Pfam" id="PF00838">
    <property type="entry name" value="TCTP"/>
    <property type="match status" value="1"/>
</dbReference>
<dbReference type="PROSITE" id="PS51797">
    <property type="entry name" value="TCTP_3"/>
    <property type="match status" value="1"/>
</dbReference>
<dbReference type="InterPro" id="IPR011323">
    <property type="entry name" value="Mss4/transl-control_tumour"/>
</dbReference>
<dbReference type="InterPro" id="IPR018105">
    <property type="entry name" value="Translational_control_tumour_p"/>
</dbReference>
<sequence>MIIYKDLFSGDEMFAGIYKMKCVDDVLYEVEGKLTKECTQVDEKQFGFNASAEGGDGQEVDDSTSSKSGCNIVLANRLVQTEYDKKKYQRHLKAYVKRIVEHLEKVNPDRVDKFKSAANEQAGKILSCFKDWEFFLGESIHGEGMVALLNYREDGVTPYMLFWKDGLEEEKV</sequence>
<dbReference type="InterPro" id="IPR011057">
    <property type="entry name" value="Mss4-like_sf"/>
</dbReference>
<dbReference type="PANTHER" id="PTHR11991">
    <property type="entry name" value="TRANSLATIONALLY CONTROLLED TUMOR PROTEIN-RELATED"/>
    <property type="match status" value="1"/>
</dbReference>
<dbReference type="InterPro" id="IPR018103">
    <property type="entry name" value="Translation_control_tumour_CS"/>
</dbReference>
<dbReference type="GO" id="GO:0005737">
    <property type="term" value="C:cytoplasm"/>
    <property type="evidence" value="ECO:0007669"/>
    <property type="project" value="TreeGrafter"/>
</dbReference>
<dbReference type="PROSITE" id="PS01002">
    <property type="entry name" value="TCTP_1"/>
    <property type="match status" value="1"/>
</dbReference>
<protein>
    <recommendedName>
        <fullName evidence="1">Translationally-controlled tumor protein homolog</fullName>
    </recommendedName>
</protein>
<evidence type="ECO:0000256" key="2">
    <source>
        <dbReference type="PROSITE-ProRule" id="PRU01133"/>
    </source>
</evidence>
<proteinExistence type="inferred from homology"/>
<accession>A0AA35WH25</accession>
<organism evidence="4 5">
    <name type="scientific">Geodia barretti</name>
    <name type="common">Barrett's horny sponge</name>
    <dbReference type="NCBI Taxonomy" id="519541"/>
    <lineage>
        <taxon>Eukaryota</taxon>
        <taxon>Metazoa</taxon>
        <taxon>Porifera</taxon>
        <taxon>Demospongiae</taxon>
        <taxon>Heteroscleromorpha</taxon>
        <taxon>Tetractinellida</taxon>
        <taxon>Astrophorina</taxon>
        <taxon>Geodiidae</taxon>
        <taxon>Geodia</taxon>
    </lineage>
</organism>
<reference evidence="4" key="1">
    <citation type="submission" date="2023-03" db="EMBL/GenBank/DDBJ databases">
        <authorList>
            <person name="Steffen K."/>
            <person name="Cardenas P."/>
        </authorList>
    </citation>
    <scope>NUCLEOTIDE SEQUENCE</scope>
</reference>
<dbReference type="PRINTS" id="PR01653">
    <property type="entry name" value="TCTPROTEIN"/>
</dbReference>
<dbReference type="Gene3D" id="2.170.150.10">
    <property type="entry name" value="Metal Binding Protein, Guanine Nucleotide Exchange Factor, Chain A"/>
    <property type="match status" value="1"/>
</dbReference>
<dbReference type="FunFam" id="2.170.150.10:FF:000002">
    <property type="entry name" value="Translationally-controlled tumor protein homolog"/>
    <property type="match status" value="1"/>
</dbReference>
<comment type="similarity">
    <text evidence="2">Belongs to the TCTP family.</text>
</comment>
<evidence type="ECO:0000313" key="4">
    <source>
        <dbReference type="EMBL" id="CAI8020274.1"/>
    </source>
</evidence>
<comment type="caution">
    <text evidence="4">The sequence shown here is derived from an EMBL/GenBank/DDBJ whole genome shotgun (WGS) entry which is preliminary data.</text>
</comment>
<keyword evidence="5" id="KW-1185">Reference proteome</keyword>
<evidence type="ECO:0000313" key="5">
    <source>
        <dbReference type="Proteomes" id="UP001174909"/>
    </source>
</evidence>
<name>A0AA35WH25_GEOBA</name>
<feature type="domain" description="TCTP" evidence="3">
    <location>
        <begin position="1"/>
        <end position="172"/>
    </location>
</feature>
<gene>
    <name evidence="4" type="ORF">GBAR_LOCUS12130</name>
</gene>
<dbReference type="InterPro" id="IPR034737">
    <property type="entry name" value="TCTP"/>
</dbReference>
<dbReference type="GO" id="GO:0005509">
    <property type="term" value="F:calcium ion binding"/>
    <property type="evidence" value="ECO:0007669"/>
    <property type="project" value="TreeGrafter"/>
</dbReference>
<dbReference type="Proteomes" id="UP001174909">
    <property type="component" value="Unassembled WGS sequence"/>
</dbReference>
<dbReference type="AlphaFoldDB" id="A0AA35WH25"/>
<dbReference type="PANTHER" id="PTHR11991:SF0">
    <property type="entry name" value="TRANSLATIONALLY-CONTROLLED TUMOR PROTEIN"/>
    <property type="match status" value="1"/>
</dbReference>
<dbReference type="EMBL" id="CASHTH010001813">
    <property type="protein sequence ID" value="CAI8020274.1"/>
    <property type="molecule type" value="Genomic_DNA"/>
</dbReference>
<evidence type="ECO:0000259" key="3">
    <source>
        <dbReference type="PROSITE" id="PS51797"/>
    </source>
</evidence>
<evidence type="ECO:0000256" key="1">
    <source>
        <dbReference type="ARBA" id="ARBA00014759"/>
    </source>
</evidence>